<dbReference type="EMBL" id="CAJZBQ010000024">
    <property type="protein sequence ID" value="CAG9320109.1"/>
    <property type="molecule type" value="Genomic_DNA"/>
</dbReference>
<protein>
    <submittedName>
        <fullName evidence="2">Uncharacterized protein</fullName>
    </submittedName>
</protein>
<evidence type="ECO:0000313" key="2">
    <source>
        <dbReference type="EMBL" id="CAG9320109.1"/>
    </source>
</evidence>
<sequence length="191" mass="22030">MLISNLMYEKERLPLAYTTNLKQGALGSLRSTGEGFFQRTEIFPFLNNKSMSITDLKKGGILDPQTSLQNASIRAKIFNKNTESCDLWKTKLVKQDQMMGTSRKDGYPYNRFTPLGPHIEAPNKSRNPKFYRTLSSDTWAFHKDMGEFTYFNIAYMKNNACFPYLKKKSSQKQNQSTKRVTGPEIRKLKSK</sequence>
<reference evidence="2" key="1">
    <citation type="submission" date="2021-09" db="EMBL/GenBank/DDBJ databases">
        <authorList>
            <consortium name="AG Swart"/>
            <person name="Singh M."/>
            <person name="Singh A."/>
            <person name="Seah K."/>
            <person name="Emmerich C."/>
        </authorList>
    </citation>
    <scope>NUCLEOTIDE SEQUENCE</scope>
    <source>
        <strain evidence="2">ATCC30299</strain>
    </source>
</reference>
<comment type="caution">
    <text evidence="2">The sequence shown here is derived from an EMBL/GenBank/DDBJ whole genome shotgun (WGS) entry which is preliminary data.</text>
</comment>
<gene>
    <name evidence="2" type="ORF">BSTOLATCC_MIC25344</name>
</gene>
<proteinExistence type="predicted"/>
<name>A0AAU9J2E0_9CILI</name>
<dbReference type="Proteomes" id="UP001162131">
    <property type="component" value="Unassembled WGS sequence"/>
</dbReference>
<dbReference type="AlphaFoldDB" id="A0AAU9J2E0"/>
<evidence type="ECO:0000313" key="3">
    <source>
        <dbReference type="Proteomes" id="UP001162131"/>
    </source>
</evidence>
<accession>A0AAU9J2E0</accession>
<evidence type="ECO:0000256" key="1">
    <source>
        <dbReference type="SAM" id="MobiDB-lite"/>
    </source>
</evidence>
<organism evidence="2 3">
    <name type="scientific">Blepharisma stoltei</name>
    <dbReference type="NCBI Taxonomy" id="1481888"/>
    <lineage>
        <taxon>Eukaryota</taxon>
        <taxon>Sar</taxon>
        <taxon>Alveolata</taxon>
        <taxon>Ciliophora</taxon>
        <taxon>Postciliodesmatophora</taxon>
        <taxon>Heterotrichea</taxon>
        <taxon>Heterotrichida</taxon>
        <taxon>Blepharismidae</taxon>
        <taxon>Blepharisma</taxon>
    </lineage>
</organism>
<feature type="region of interest" description="Disordered" evidence="1">
    <location>
        <begin position="167"/>
        <end position="191"/>
    </location>
</feature>
<keyword evidence="3" id="KW-1185">Reference proteome</keyword>